<dbReference type="InterPro" id="IPR052050">
    <property type="entry name" value="SecEffector_AnkRepeat"/>
</dbReference>
<evidence type="ECO:0008006" key="3">
    <source>
        <dbReference type="Google" id="ProtNLM"/>
    </source>
</evidence>
<dbReference type="InParanoid" id="D3BLL3"/>
<dbReference type="SUPFAM" id="SSF48403">
    <property type="entry name" value="Ankyrin repeat"/>
    <property type="match status" value="1"/>
</dbReference>
<dbReference type="GeneID" id="31367533"/>
<proteinExistence type="predicted"/>
<accession>D3BLL3</accession>
<dbReference type="InterPro" id="IPR036770">
    <property type="entry name" value="Ankyrin_rpt-contain_sf"/>
</dbReference>
<dbReference type="AlphaFoldDB" id="D3BLL3"/>
<dbReference type="InterPro" id="IPR002110">
    <property type="entry name" value="Ankyrin_rpt"/>
</dbReference>
<name>D3BLL3_HETP5</name>
<dbReference type="Proteomes" id="UP000001396">
    <property type="component" value="Unassembled WGS sequence"/>
</dbReference>
<dbReference type="RefSeq" id="XP_020429592.1">
    <property type="nucleotide sequence ID" value="XM_020582811.1"/>
</dbReference>
<reference evidence="1 2" key="1">
    <citation type="journal article" date="2011" name="Genome Res.">
        <title>Phylogeny-wide analysis of social amoeba genomes highlights ancient origins for complex intercellular communication.</title>
        <authorList>
            <person name="Heidel A.J."/>
            <person name="Lawal H.M."/>
            <person name="Felder M."/>
            <person name="Schilde C."/>
            <person name="Helps N.R."/>
            <person name="Tunggal B."/>
            <person name="Rivero F."/>
            <person name="John U."/>
            <person name="Schleicher M."/>
            <person name="Eichinger L."/>
            <person name="Platzer M."/>
            <person name="Noegel A.A."/>
            <person name="Schaap P."/>
            <person name="Gloeckner G."/>
        </authorList>
    </citation>
    <scope>NUCLEOTIDE SEQUENCE [LARGE SCALE GENOMIC DNA]</scope>
    <source>
        <strain evidence="2">ATCC 26659 / Pp 5 / PN500</strain>
    </source>
</reference>
<evidence type="ECO:0000313" key="2">
    <source>
        <dbReference type="Proteomes" id="UP000001396"/>
    </source>
</evidence>
<dbReference type="Gene3D" id="1.25.40.20">
    <property type="entry name" value="Ankyrin repeat-containing domain"/>
    <property type="match status" value="3"/>
</dbReference>
<dbReference type="Pfam" id="PF12796">
    <property type="entry name" value="Ank_2"/>
    <property type="match status" value="2"/>
</dbReference>
<organism evidence="1 2">
    <name type="scientific">Heterostelium pallidum (strain ATCC 26659 / Pp 5 / PN500)</name>
    <name type="common">Cellular slime mold</name>
    <name type="synonym">Polysphondylium pallidum</name>
    <dbReference type="NCBI Taxonomy" id="670386"/>
    <lineage>
        <taxon>Eukaryota</taxon>
        <taxon>Amoebozoa</taxon>
        <taxon>Evosea</taxon>
        <taxon>Eumycetozoa</taxon>
        <taxon>Dictyostelia</taxon>
        <taxon>Acytosteliales</taxon>
        <taxon>Acytosteliaceae</taxon>
        <taxon>Heterostelium</taxon>
    </lineage>
</organism>
<gene>
    <name evidence="1" type="ORF">PPL_12066</name>
</gene>
<comment type="caution">
    <text evidence="1">The sequence shown here is derived from an EMBL/GenBank/DDBJ whole genome shotgun (WGS) entry which is preliminary data.</text>
</comment>
<dbReference type="SMART" id="SM00248">
    <property type="entry name" value="ANK"/>
    <property type="match status" value="4"/>
</dbReference>
<keyword evidence="2" id="KW-1185">Reference proteome</keyword>
<dbReference type="PANTHER" id="PTHR46586:SF3">
    <property type="entry name" value="ANKYRIN REPEAT-CONTAINING PROTEIN"/>
    <property type="match status" value="1"/>
</dbReference>
<sequence length="398" mass="45864">MTFAASQGNIECLQWLHANRTEEFAEETIAYAAKNGHFECVKWLHENRSEAVSQQEMEYAAESGHFAIMKWLHENRNSGFSVNMLYGAVEGSYEIFKWLYEHTIKETDVDTVYLVDMAAEYQKLDILKFLLHQNNGVYGGDGYDLLLKAIQKGDLKMLEYLNECILFLQFDEDLLATAASKGYTDIVEYILRNSTGLEINDAIASTIINNHLDTLKYLFKQITSNNSEADRNYMELAVQHDNMDVLLWLYDNASSEYGEISSSFLNIAINNGNVSLVKWIIDHIDDKQMKSLKESNEFNNMISNTLFQYNEFEIIQFILETFKETVTKSKLESYKQLLESKYPNSIESIEIKLKMSKSIFVFDILLAIIGNSICLAEEYYRQKKSSDYADSITFEVPS</sequence>
<dbReference type="EMBL" id="ADBJ01000042">
    <property type="protein sequence ID" value="EFA77464.1"/>
    <property type="molecule type" value="Genomic_DNA"/>
</dbReference>
<evidence type="ECO:0000313" key="1">
    <source>
        <dbReference type="EMBL" id="EFA77464.1"/>
    </source>
</evidence>
<dbReference type="PANTHER" id="PTHR46586">
    <property type="entry name" value="ANKYRIN REPEAT-CONTAINING PROTEIN"/>
    <property type="match status" value="1"/>
</dbReference>
<dbReference type="STRING" id="670386.D3BLL3"/>
<protein>
    <recommendedName>
        <fullName evidence="3">Ankyrin repeat protein</fullName>
    </recommendedName>
</protein>